<dbReference type="GO" id="GO:0004553">
    <property type="term" value="F:hydrolase activity, hydrolyzing O-glycosyl compounds"/>
    <property type="evidence" value="ECO:0007669"/>
    <property type="project" value="TreeGrafter"/>
</dbReference>
<dbReference type="AlphaFoldDB" id="A0A9X1ST12"/>
<dbReference type="RefSeq" id="WP_231440467.1">
    <property type="nucleotide sequence ID" value="NZ_JAJOMB010000004.1"/>
</dbReference>
<reference evidence="1" key="1">
    <citation type="submission" date="2021-11" db="EMBL/GenBank/DDBJ databases">
        <title>Streptomyces corallinus and Kineosporia corallina sp. nov., two new coral-derived marine actinobacteria.</title>
        <authorList>
            <person name="Buangrab K."/>
            <person name="Sutthacheep M."/>
            <person name="Yeemin T."/>
            <person name="Harunari E."/>
            <person name="Igarashi Y."/>
            <person name="Sripreechasak P."/>
            <person name="Kanchanasin P."/>
            <person name="Tanasupawat S."/>
            <person name="Phongsopitanun W."/>
        </authorList>
    </citation>
    <scope>NUCLEOTIDE SEQUENCE</scope>
    <source>
        <strain evidence="1">JCM 31032</strain>
    </source>
</reference>
<dbReference type="Proteomes" id="UP001138997">
    <property type="component" value="Unassembled WGS sequence"/>
</dbReference>
<gene>
    <name evidence="1" type="ORF">LR394_10290</name>
</gene>
<dbReference type="SUPFAM" id="SSF51445">
    <property type="entry name" value="(Trans)glycosidases"/>
    <property type="match status" value="1"/>
</dbReference>
<dbReference type="Gene3D" id="3.20.20.80">
    <property type="entry name" value="Glycosidases"/>
    <property type="match status" value="1"/>
</dbReference>
<dbReference type="InterPro" id="IPR017853">
    <property type="entry name" value="GH"/>
</dbReference>
<dbReference type="InterPro" id="IPR051923">
    <property type="entry name" value="Glycosyl_Hydrolase_39"/>
</dbReference>
<keyword evidence="2" id="KW-1185">Reference proteome</keyword>
<evidence type="ECO:0000313" key="1">
    <source>
        <dbReference type="EMBL" id="MCD5311289.1"/>
    </source>
</evidence>
<organism evidence="1 2">
    <name type="scientific">Kineosporia babensis</name>
    <dbReference type="NCBI Taxonomy" id="499548"/>
    <lineage>
        <taxon>Bacteria</taxon>
        <taxon>Bacillati</taxon>
        <taxon>Actinomycetota</taxon>
        <taxon>Actinomycetes</taxon>
        <taxon>Kineosporiales</taxon>
        <taxon>Kineosporiaceae</taxon>
        <taxon>Kineosporia</taxon>
    </lineage>
</organism>
<protein>
    <recommendedName>
        <fullName evidence="3">Cellulase (Glycosyl hydrolase family 5)</fullName>
    </recommendedName>
</protein>
<evidence type="ECO:0000313" key="2">
    <source>
        <dbReference type="Proteomes" id="UP001138997"/>
    </source>
</evidence>
<comment type="caution">
    <text evidence="1">The sequence shown here is derived from an EMBL/GenBank/DDBJ whole genome shotgun (WGS) entry which is preliminary data.</text>
</comment>
<evidence type="ECO:0008006" key="3">
    <source>
        <dbReference type="Google" id="ProtNLM"/>
    </source>
</evidence>
<dbReference type="EMBL" id="JAJOMB010000004">
    <property type="protein sequence ID" value="MCD5311289.1"/>
    <property type="molecule type" value="Genomic_DNA"/>
</dbReference>
<dbReference type="PANTHER" id="PTHR12631">
    <property type="entry name" value="ALPHA-L-IDURONIDASE"/>
    <property type="match status" value="1"/>
</dbReference>
<accession>A0A9X1ST12</accession>
<proteinExistence type="predicted"/>
<name>A0A9X1ST12_9ACTN</name>
<dbReference type="PANTHER" id="PTHR12631:SF10">
    <property type="entry name" value="BETA-XYLOSIDASE-LIKE PROTEIN-RELATED"/>
    <property type="match status" value="1"/>
</dbReference>
<sequence>MTRNVLGVLAALVALVTAALTLISTSSSPEDASVLPDQSFGFPLGSDTFGIAAGSSLPSLTEPELDQQLSGMAELGATWVRFDLDWSQIGAAGPGQYDWGVPDRLVAAVTAKGLQPLAILDYTPEWARAEGCTNGPACAPREAADFATFAAAATARYSGMGLRTWEIWNEPNLSQFYAPRPDPAGYTALLQAAYASIKAVDPGAMVITGGTAPAGTAQDGSTLTAKEFLAQVYLAGGQGSFDAVAHHPYTFPYSPATAYSGGAWSDLSALHTIMSSYGDGKKRIWATEYGAPTGGPADMAQKDVRRPYDGVSHVSEPLQATIAGNAIRRYQRIAWAGPMFWYSYQDSGSDASSIENFFGLVRTDGTRKPAYDAVRDAISPASEDK</sequence>